<feature type="region of interest" description="Disordered" evidence="8">
    <location>
        <begin position="445"/>
        <end position="470"/>
    </location>
</feature>
<evidence type="ECO:0000313" key="10">
    <source>
        <dbReference type="Proteomes" id="UP001152561"/>
    </source>
</evidence>
<reference evidence="10" key="1">
    <citation type="journal article" date="2023" name="Proc. Natl. Acad. Sci. U.S.A.">
        <title>Genomic and structural basis for evolution of tropane alkaloid biosynthesis.</title>
        <authorList>
            <person name="Wanga Y.-J."/>
            <person name="Taina T."/>
            <person name="Yua J.-Y."/>
            <person name="Lia J."/>
            <person name="Xua B."/>
            <person name="Chenc J."/>
            <person name="D'Auriad J.C."/>
            <person name="Huanga J.-P."/>
            <person name="Huanga S.-X."/>
        </authorList>
    </citation>
    <scope>NUCLEOTIDE SEQUENCE [LARGE SCALE GENOMIC DNA]</scope>
    <source>
        <strain evidence="10">cv. KIB-2019</strain>
    </source>
</reference>
<dbReference type="InterPro" id="IPR011051">
    <property type="entry name" value="RmlC_Cupin_sf"/>
</dbReference>
<evidence type="ECO:0000256" key="1">
    <source>
        <dbReference type="ARBA" id="ARBA00001954"/>
    </source>
</evidence>
<dbReference type="InterPro" id="IPR012864">
    <property type="entry name" value="PCO/ADO"/>
</dbReference>
<dbReference type="SUPFAM" id="SSF51182">
    <property type="entry name" value="RmlC-like cupins"/>
    <property type="match status" value="1"/>
</dbReference>
<keyword evidence="6" id="KW-0408">Iron</keyword>
<dbReference type="GO" id="GO:0046872">
    <property type="term" value="F:metal ion binding"/>
    <property type="evidence" value="ECO:0007669"/>
    <property type="project" value="UniProtKB-KW"/>
</dbReference>
<keyword evidence="10" id="KW-1185">Reference proteome</keyword>
<feature type="region of interest" description="Disordered" evidence="8">
    <location>
        <begin position="1"/>
        <end position="28"/>
    </location>
</feature>
<feature type="compositionally biased region" description="Polar residues" evidence="8">
    <location>
        <begin position="445"/>
        <end position="460"/>
    </location>
</feature>
<dbReference type="OrthoDB" id="1912868at2759"/>
<dbReference type="EC" id="1.13.11.20" evidence="3"/>
<comment type="similarity">
    <text evidence="2">Belongs to the cysteine dioxygenase family.</text>
</comment>
<comment type="catalytic activity">
    <reaction evidence="7">
        <text>L-cysteine + O2 = 3-sulfino-L-alanine + H(+)</text>
        <dbReference type="Rhea" id="RHEA:20441"/>
        <dbReference type="ChEBI" id="CHEBI:15378"/>
        <dbReference type="ChEBI" id="CHEBI:15379"/>
        <dbReference type="ChEBI" id="CHEBI:35235"/>
        <dbReference type="ChEBI" id="CHEBI:61085"/>
        <dbReference type="EC" id="1.13.11.20"/>
    </reaction>
    <physiologicalReaction direction="left-to-right" evidence="7">
        <dbReference type="Rhea" id="RHEA:20442"/>
    </physiologicalReaction>
</comment>
<dbReference type="EMBL" id="JAJAGQ010000009">
    <property type="protein sequence ID" value="KAJ8553874.1"/>
    <property type="molecule type" value="Genomic_DNA"/>
</dbReference>
<evidence type="ECO:0000313" key="9">
    <source>
        <dbReference type="EMBL" id="KAJ8553874.1"/>
    </source>
</evidence>
<comment type="caution">
    <text evidence="9">The sequence shown here is derived from an EMBL/GenBank/DDBJ whole genome shotgun (WGS) entry which is preliminary data.</text>
</comment>
<comment type="cofactor">
    <cofactor evidence="1">
        <name>Fe(2+)</name>
        <dbReference type="ChEBI" id="CHEBI:29033"/>
    </cofactor>
</comment>
<keyword evidence="4" id="KW-0479">Metal-binding</keyword>
<dbReference type="GO" id="GO:0070483">
    <property type="term" value="P:detection of hypoxia"/>
    <property type="evidence" value="ECO:0007669"/>
    <property type="project" value="UniProtKB-ARBA"/>
</dbReference>
<name>A0A9Q1MB26_9SOLA</name>
<proteinExistence type="inferred from homology"/>
<evidence type="ECO:0000256" key="3">
    <source>
        <dbReference type="ARBA" id="ARBA00013133"/>
    </source>
</evidence>
<accession>A0A9Q1MB26</accession>
<feature type="compositionally biased region" description="Basic residues" evidence="8">
    <location>
        <begin position="1"/>
        <end position="21"/>
    </location>
</feature>
<protein>
    <recommendedName>
        <fullName evidence="3">cysteine dioxygenase</fullName>
        <ecNumber evidence="3">1.13.11.20</ecNumber>
    </recommendedName>
</protein>
<dbReference type="GO" id="GO:0017172">
    <property type="term" value="F:cysteine dioxygenase activity"/>
    <property type="evidence" value="ECO:0007669"/>
    <property type="project" value="UniProtKB-EC"/>
</dbReference>
<organism evidence="9 10">
    <name type="scientific">Anisodus acutangulus</name>
    <dbReference type="NCBI Taxonomy" id="402998"/>
    <lineage>
        <taxon>Eukaryota</taxon>
        <taxon>Viridiplantae</taxon>
        <taxon>Streptophyta</taxon>
        <taxon>Embryophyta</taxon>
        <taxon>Tracheophyta</taxon>
        <taxon>Spermatophyta</taxon>
        <taxon>Magnoliopsida</taxon>
        <taxon>eudicotyledons</taxon>
        <taxon>Gunneridae</taxon>
        <taxon>Pentapetalae</taxon>
        <taxon>asterids</taxon>
        <taxon>lamiids</taxon>
        <taxon>Solanales</taxon>
        <taxon>Solanaceae</taxon>
        <taxon>Solanoideae</taxon>
        <taxon>Hyoscyameae</taxon>
        <taxon>Anisodus</taxon>
    </lineage>
</organism>
<feature type="compositionally biased region" description="Basic and acidic residues" evidence="8">
    <location>
        <begin position="317"/>
        <end position="327"/>
    </location>
</feature>
<gene>
    <name evidence="9" type="ORF">K7X08_024552</name>
</gene>
<evidence type="ECO:0000256" key="5">
    <source>
        <dbReference type="ARBA" id="ARBA00023002"/>
    </source>
</evidence>
<dbReference type="Pfam" id="PF07847">
    <property type="entry name" value="PCO_ADO"/>
    <property type="match status" value="1"/>
</dbReference>
<evidence type="ECO:0000256" key="6">
    <source>
        <dbReference type="ARBA" id="ARBA00023004"/>
    </source>
</evidence>
<dbReference type="Gene3D" id="2.60.120.10">
    <property type="entry name" value="Jelly Rolls"/>
    <property type="match status" value="1"/>
</dbReference>
<dbReference type="PANTHER" id="PTHR22966:SF50">
    <property type="entry name" value="CYSTEINE DIOXYGENASE"/>
    <property type="match status" value="1"/>
</dbReference>
<dbReference type="CDD" id="cd20289">
    <property type="entry name" value="cupin_ADO"/>
    <property type="match status" value="1"/>
</dbReference>
<evidence type="ECO:0000256" key="4">
    <source>
        <dbReference type="ARBA" id="ARBA00022723"/>
    </source>
</evidence>
<keyword evidence="5" id="KW-0560">Oxidoreductase</keyword>
<evidence type="ECO:0000256" key="8">
    <source>
        <dbReference type="SAM" id="MobiDB-lite"/>
    </source>
</evidence>
<sequence>MKKMKKKKKKKKEIEKRKMRKGSSSSRENMIQKLYDTCKEVFANGKAGYVPPPADIQRLTSVLDSLKPKDIKFTAPSLEFSSTSPGTKEAPLVTYIKLHECNKFSIGIFCLPPSGVIPLHNHPGMTVFSKLLAGTMHAKSYDWVQDHDQFNTCREQQKSGMRLAKVHVDADFTAPCNASVLFPESGGNMHCFKALTPCILLDVLGPPYSESEGRHYQDYTYDTFSDVKELELKEDGTRYAWLEERNEQFLVFGGTYDDKAKGRIHRQKRRDKRKIIRCMHMEAAFRKSIHGGVVKEEKIKADEQGFVEDINDLKVGKERKAHEDDNSKSSQQKDLSDKEDDQLESAKADMEEVMEENQRLKTHLDRIMKDFRNLQMQFHEVVQRDAEKSNTNIRCDEAELVSLSLGRTSSDTKKELSKILSKAKAIEDDQSGLTLGLGCKIELSTKTSTESSPGNLSPENSLGEVKDEQGANTWPRHILKTMRNEEDDVSQQNPTKRAKVSVRVRCDTPTVQRSLEDMSILITTYKETHNHPLPLSATSMAFTTSAAASMLLFGSSSSDTARTTTSATTNALNYYLSDTSKPKPFYLPNSSISSTSHSQYPMITLDLTSSSSTSLLPGHHQRMSSNYPRRYNNSSTNILNFSSLESNPLLPMSWSNGNQTYNKNQDASSLSFARRSQEILSQSYLQNNNISTKPTQTLLQQDTVAAATKAITSDPKFQSALAVALTSIIGSVAEIIILTKILAKF</sequence>
<evidence type="ECO:0000256" key="2">
    <source>
        <dbReference type="ARBA" id="ARBA00006622"/>
    </source>
</evidence>
<feature type="region of interest" description="Disordered" evidence="8">
    <location>
        <begin position="317"/>
        <end position="351"/>
    </location>
</feature>
<dbReference type="InterPro" id="IPR014710">
    <property type="entry name" value="RmlC-like_jellyroll"/>
</dbReference>
<dbReference type="Proteomes" id="UP001152561">
    <property type="component" value="Unassembled WGS sequence"/>
</dbReference>
<dbReference type="AlphaFoldDB" id="A0A9Q1MB26"/>
<evidence type="ECO:0000256" key="7">
    <source>
        <dbReference type="ARBA" id="ARBA00024284"/>
    </source>
</evidence>
<dbReference type="PANTHER" id="PTHR22966">
    <property type="entry name" value="2-AMINOETHANETHIOL DIOXYGENASE"/>
    <property type="match status" value="1"/>
</dbReference>